<keyword evidence="4" id="KW-0808">Transferase</keyword>
<dbReference type="InterPro" id="IPR011009">
    <property type="entry name" value="Kinase-like_dom_sf"/>
</dbReference>
<sequence length="754" mass="89952">MDTIRFLYDSENITDEFINKVKSYFLGSGNYGISQNPDTKDYVLVFNKESFESHCCKKCGDIYKYNHLDYKDYSQYCKDNEYKWCKSCHINHLKNNYTNWASGNEKIDNFIQQRRLNIKTSFDLIFEWIPFNEFIEIKEIRKDGFSVAIWKEGPLRYDIIEKEWMKESYKKVALKYLSNLQNITDEFLKEVTVLYDSYGISQNPNTKDYILVIHHEYYKKYCVKCDKEYIKPDHNCNESSNVFEWIPYNEFIDIKEIGYTTAIWKEGPLYFDINKMRWMRTTYGKVCLKYLSQEDTDEFINKGESVLTNEICYGVSQNPVTKDYILVFKNDYFDDYCEKCGNKYENTSCNNREDGLAISIWTDGPLYYNYLNRKYKRKLNKKVILKYLSNSQNINNEFLSEINYLIEKGYGISQDPNTKDYILILQLKYYCEKCGKEYDNEFEINTKSCMLCQISHENKKINDLIQEMKLNIDHKASNSIIFEWIPYDQFDDIKEIVGDWEREPNKKVALKCLHNSQNFLDEFINKVKAYPNQKINNILKIYGISQNPDTKDYIMVLEVLKDVFNGLSKIHQKQMIHRDLHIGNVLFTKIHDDKYRYLGSDSIFYIEFLRMLDHKYEVRDSACVSDMELCRRIDDINETNIYGVIPYVAPEILKGKPYTQAADIYSFGMIMCWDLSPDNRPNSLEINEIIELFYNSLDQEFKKEQQHYEIEKQFKETQEYRKENFLTLNNNKSTIHAQAVYTSRLLNPFTKKLS</sequence>
<keyword evidence="1" id="KW-0547">Nucleotide-binding</keyword>
<accession>A0A8H3M280</accession>
<dbReference type="InterPro" id="IPR000719">
    <property type="entry name" value="Prot_kinase_dom"/>
</dbReference>
<evidence type="ECO:0000256" key="1">
    <source>
        <dbReference type="ARBA" id="ARBA00022741"/>
    </source>
</evidence>
<organism evidence="4 5">
    <name type="scientific">Rhizophagus clarus</name>
    <dbReference type="NCBI Taxonomy" id="94130"/>
    <lineage>
        <taxon>Eukaryota</taxon>
        <taxon>Fungi</taxon>
        <taxon>Fungi incertae sedis</taxon>
        <taxon>Mucoromycota</taxon>
        <taxon>Glomeromycotina</taxon>
        <taxon>Glomeromycetes</taxon>
        <taxon>Glomerales</taxon>
        <taxon>Glomeraceae</taxon>
        <taxon>Rhizophagus</taxon>
    </lineage>
</organism>
<dbReference type="SUPFAM" id="SSF56112">
    <property type="entry name" value="Protein kinase-like (PK-like)"/>
    <property type="match status" value="1"/>
</dbReference>
<dbReference type="GO" id="GO:0005524">
    <property type="term" value="F:ATP binding"/>
    <property type="evidence" value="ECO:0007669"/>
    <property type="project" value="UniProtKB-KW"/>
</dbReference>
<dbReference type="Proteomes" id="UP000615446">
    <property type="component" value="Unassembled WGS sequence"/>
</dbReference>
<keyword evidence="2" id="KW-0067">ATP-binding</keyword>
<proteinExistence type="predicted"/>
<dbReference type="GO" id="GO:0004672">
    <property type="term" value="F:protein kinase activity"/>
    <property type="evidence" value="ECO:0007669"/>
    <property type="project" value="InterPro"/>
</dbReference>
<dbReference type="InterPro" id="IPR050198">
    <property type="entry name" value="Non-receptor_tyrosine_kinases"/>
</dbReference>
<evidence type="ECO:0000313" key="5">
    <source>
        <dbReference type="Proteomes" id="UP000615446"/>
    </source>
</evidence>
<evidence type="ECO:0000259" key="3">
    <source>
        <dbReference type="PROSITE" id="PS50011"/>
    </source>
</evidence>
<keyword evidence="4" id="KW-0418">Kinase</keyword>
<gene>
    <name evidence="4" type="ORF">RCL2_002204400</name>
</gene>
<dbReference type="PROSITE" id="PS50011">
    <property type="entry name" value="PROTEIN_KINASE_DOM"/>
    <property type="match status" value="1"/>
</dbReference>
<feature type="domain" description="Protein kinase" evidence="3">
    <location>
        <begin position="399"/>
        <end position="754"/>
    </location>
</feature>
<dbReference type="OrthoDB" id="2420377at2759"/>
<comment type="caution">
    <text evidence="4">The sequence shown here is derived from an EMBL/GenBank/DDBJ whole genome shotgun (WGS) entry which is preliminary data.</text>
</comment>
<evidence type="ECO:0000313" key="4">
    <source>
        <dbReference type="EMBL" id="GES95369.1"/>
    </source>
</evidence>
<dbReference type="Pfam" id="PF00069">
    <property type="entry name" value="Pkinase"/>
    <property type="match status" value="1"/>
</dbReference>
<dbReference type="Gene3D" id="1.10.510.10">
    <property type="entry name" value="Transferase(Phosphotransferase) domain 1"/>
    <property type="match status" value="1"/>
</dbReference>
<dbReference type="AlphaFoldDB" id="A0A8H3M280"/>
<protein>
    <submittedName>
        <fullName evidence="4">Kinase-like domain-containing protein</fullName>
    </submittedName>
</protein>
<reference evidence="4" key="1">
    <citation type="submission" date="2019-10" db="EMBL/GenBank/DDBJ databases">
        <title>Conservation and host-specific expression of non-tandemly repeated heterogenous ribosome RNA gene in arbuscular mycorrhizal fungi.</title>
        <authorList>
            <person name="Maeda T."/>
            <person name="Kobayashi Y."/>
            <person name="Nakagawa T."/>
            <person name="Ezawa T."/>
            <person name="Yamaguchi K."/>
            <person name="Bino T."/>
            <person name="Nishimoto Y."/>
            <person name="Shigenobu S."/>
            <person name="Kawaguchi M."/>
        </authorList>
    </citation>
    <scope>NUCLEOTIDE SEQUENCE</scope>
    <source>
        <strain evidence="4">HR1</strain>
    </source>
</reference>
<name>A0A8H3M280_9GLOM</name>
<dbReference type="EMBL" id="BLAL01000242">
    <property type="protein sequence ID" value="GES95369.1"/>
    <property type="molecule type" value="Genomic_DNA"/>
</dbReference>
<evidence type="ECO:0000256" key="2">
    <source>
        <dbReference type="ARBA" id="ARBA00022840"/>
    </source>
</evidence>
<dbReference type="PANTHER" id="PTHR24418">
    <property type="entry name" value="TYROSINE-PROTEIN KINASE"/>
    <property type="match status" value="1"/>
</dbReference>